<dbReference type="Pfam" id="PF01170">
    <property type="entry name" value="UPF0020"/>
    <property type="match status" value="1"/>
</dbReference>
<dbReference type="Gene3D" id="3.40.50.150">
    <property type="entry name" value="Vaccinia Virus protein VP39"/>
    <property type="match status" value="1"/>
</dbReference>
<dbReference type="PRINTS" id="PR00507">
    <property type="entry name" value="N12N6MTFRASE"/>
</dbReference>
<dbReference type="SUPFAM" id="SSF53335">
    <property type="entry name" value="S-adenosyl-L-methionine-dependent methyltransferases"/>
    <property type="match status" value="1"/>
</dbReference>
<name>A0AAF0FDN1_9BASI</name>
<keyword evidence="4 10" id="KW-0489">Methyltransferase</keyword>
<dbReference type="AlphaFoldDB" id="A0AAF0FDN1"/>
<dbReference type="PANTHER" id="PTHR13370:SF3">
    <property type="entry name" value="TRNA (GUANINE(10)-N2)-METHYLTRANSFERASE HOMOLOG"/>
    <property type="match status" value="1"/>
</dbReference>
<keyword evidence="2" id="KW-0963">Cytoplasm</keyword>
<evidence type="ECO:0000256" key="5">
    <source>
        <dbReference type="ARBA" id="ARBA00022679"/>
    </source>
</evidence>
<dbReference type="GO" id="GO:0005737">
    <property type="term" value="C:cytoplasm"/>
    <property type="evidence" value="ECO:0007669"/>
    <property type="project" value="UniProtKB-SubCell"/>
</dbReference>
<keyword evidence="3 10" id="KW-0820">tRNA-binding</keyword>
<proteinExistence type="inferred from homology"/>
<feature type="region of interest" description="Disordered" evidence="11">
    <location>
        <begin position="440"/>
        <end position="462"/>
    </location>
</feature>
<evidence type="ECO:0000256" key="10">
    <source>
        <dbReference type="PROSITE-ProRule" id="PRU00959"/>
    </source>
</evidence>
<dbReference type="InterPro" id="IPR059073">
    <property type="entry name" value="TRMT11_N"/>
</dbReference>
<comment type="similarity">
    <text evidence="10">Belongs to the class I-like SAM-binding methyltransferase superfamily. TRM11 methyltransferase family.</text>
</comment>
<evidence type="ECO:0000313" key="15">
    <source>
        <dbReference type="Proteomes" id="UP001214628"/>
    </source>
</evidence>
<dbReference type="PROSITE" id="PS00092">
    <property type="entry name" value="N6_MTASE"/>
    <property type="match status" value="1"/>
</dbReference>
<dbReference type="InterPro" id="IPR029063">
    <property type="entry name" value="SAM-dependent_MTases_sf"/>
</dbReference>
<dbReference type="GO" id="GO:0072686">
    <property type="term" value="C:mitotic spindle"/>
    <property type="evidence" value="ECO:0007669"/>
    <property type="project" value="InterPro"/>
</dbReference>
<dbReference type="InterPro" id="IPR000241">
    <property type="entry name" value="RlmKL-like_Mtase"/>
</dbReference>
<evidence type="ECO:0000256" key="4">
    <source>
        <dbReference type="ARBA" id="ARBA00022603"/>
    </source>
</evidence>
<dbReference type="Proteomes" id="UP001214628">
    <property type="component" value="Chromosome 1"/>
</dbReference>
<evidence type="ECO:0000259" key="12">
    <source>
        <dbReference type="Pfam" id="PF01170"/>
    </source>
</evidence>
<keyword evidence="6 10" id="KW-0949">S-adenosyl-L-methionine</keyword>
<gene>
    <name evidence="14" type="ORF">MPSI1_001452</name>
</gene>
<dbReference type="Pfam" id="PF25904">
    <property type="entry name" value="Tmrp11_N"/>
    <property type="match status" value="1"/>
</dbReference>
<evidence type="ECO:0000256" key="6">
    <source>
        <dbReference type="ARBA" id="ARBA00022691"/>
    </source>
</evidence>
<dbReference type="PANTHER" id="PTHR13370">
    <property type="entry name" value="RNA METHYLASE-RELATED"/>
    <property type="match status" value="1"/>
</dbReference>
<keyword evidence="15" id="KW-1185">Reference proteome</keyword>
<dbReference type="PIRSF" id="PIRSF017259">
    <property type="entry name" value="tRNA_mtfrase_TRM11"/>
    <property type="match status" value="1"/>
</dbReference>
<keyword evidence="8 10" id="KW-0694">RNA-binding</keyword>
<evidence type="ECO:0000256" key="2">
    <source>
        <dbReference type="ARBA" id="ARBA00022490"/>
    </source>
</evidence>
<dbReference type="InterPro" id="IPR002052">
    <property type="entry name" value="DNA_methylase_N6_adenine_CS"/>
</dbReference>
<organism evidence="14 15">
    <name type="scientific">Malassezia psittaci</name>
    <dbReference type="NCBI Taxonomy" id="1821823"/>
    <lineage>
        <taxon>Eukaryota</taxon>
        <taxon>Fungi</taxon>
        <taxon>Dikarya</taxon>
        <taxon>Basidiomycota</taxon>
        <taxon>Ustilaginomycotina</taxon>
        <taxon>Malasseziomycetes</taxon>
        <taxon>Malasseziales</taxon>
        <taxon>Malasseziaceae</taxon>
        <taxon>Malassezia</taxon>
    </lineage>
</organism>
<dbReference type="GO" id="GO:0042729">
    <property type="term" value="C:DASH complex"/>
    <property type="evidence" value="ECO:0007669"/>
    <property type="project" value="InterPro"/>
</dbReference>
<dbReference type="PROSITE" id="PS51627">
    <property type="entry name" value="SAM_MT_TRM11"/>
    <property type="match status" value="1"/>
</dbReference>
<evidence type="ECO:0000256" key="3">
    <source>
        <dbReference type="ARBA" id="ARBA00022555"/>
    </source>
</evidence>
<dbReference type="EC" id="2.1.1.214" evidence="9"/>
<dbReference type="InterPro" id="IPR016691">
    <property type="entry name" value="TRMT11"/>
</dbReference>
<feature type="domain" description="tRNA (guanine(10)-N(2))-methyltransferase TRMT11 N-terminal" evidence="13">
    <location>
        <begin position="7"/>
        <end position="170"/>
    </location>
</feature>
<keyword evidence="7 10" id="KW-0819">tRNA processing</keyword>
<feature type="region of interest" description="Disordered" evidence="11">
    <location>
        <begin position="510"/>
        <end position="531"/>
    </location>
</feature>
<accession>A0AAF0FDN1</accession>
<evidence type="ECO:0000256" key="7">
    <source>
        <dbReference type="ARBA" id="ARBA00022694"/>
    </source>
</evidence>
<evidence type="ECO:0000256" key="8">
    <source>
        <dbReference type="ARBA" id="ARBA00022884"/>
    </source>
</evidence>
<evidence type="ECO:0000313" key="14">
    <source>
        <dbReference type="EMBL" id="WFD42802.1"/>
    </source>
</evidence>
<dbReference type="GO" id="GO:0043527">
    <property type="term" value="C:tRNA methyltransferase complex"/>
    <property type="evidence" value="ECO:0007669"/>
    <property type="project" value="UniProtKB-ARBA"/>
</dbReference>
<evidence type="ECO:0000256" key="11">
    <source>
        <dbReference type="SAM" id="MobiDB-lite"/>
    </source>
</evidence>
<feature type="domain" description="Ribosomal RNA large subunit methyltransferase K/L-like methyltransferase" evidence="12">
    <location>
        <begin position="206"/>
        <end position="334"/>
    </location>
</feature>
<reference evidence="14" key="1">
    <citation type="submission" date="2023-02" db="EMBL/GenBank/DDBJ databases">
        <title>Mating type loci evolution in Malassezia.</title>
        <authorList>
            <person name="Coelho M.A."/>
        </authorList>
    </citation>
    <scope>NUCLEOTIDE SEQUENCE</scope>
    <source>
        <strain evidence="14">CBS 14136</strain>
    </source>
</reference>
<keyword evidence="5 10" id="KW-0808">Transferase</keyword>
<evidence type="ECO:0000256" key="9">
    <source>
        <dbReference type="ARBA" id="ARBA00066937"/>
    </source>
</evidence>
<dbReference type="GO" id="GO:0032259">
    <property type="term" value="P:methylation"/>
    <property type="evidence" value="ECO:0007669"/>
    <property type="project" value="UniProtKB-UniRule"/>
</dbReference>
<dbReference type="GO" id="GO:0008033">
    <property type="term" value="P:tRNA processing"/>
    <property type="evidence" value="ECO:0007669"/>
    <property type="project" value="UniProtKB-UniRule"/>
</dbReference>
<protein>
    <recommendedName>
        <fullName evidence="9">tRNA (guanine(10)-N(2))-methyltransferase</fullName>
        <ecNumber evidence="9">2.1.1.214</ecNumber>
    </recommendedName>
</protein>
<dbReference type="GO" id="GO:0000049">
    <property type="term" value="F:tRNA binding"/>
    <property type="evidence" value="ECO:0007669"/>
    <property type="project" value="UniProtKB-UniRule"/>
</dbReference>
<evidence type="ECO:0000259" key="13">
    <source>
        <dbReference type="Pfam" id="PF25904"/>
    </source>
</evidence>
<dbReference type="InterPro" id="IPR013958">
    <property type="entry name" value="DASH_Dad1"/>
</dbReference>
<evidence type="ECO:0000256" key="1">
    <source>
        <dbReference type="ARBA" id="ARBA00004496"/>
    </source>
</evidence>
<dbReference type="GO" id="GO:0160102">
    <property type="term" value="F:tRNA (guanine(10)-N2)-methyltransferase activity"/>
    <property type="evidence" value="ECO:0007669"/>
    <property type="project" value="UniProtKB-EC"/>
</dbReference>
<sequence>MEKAKVYVLHFAHSHVEFRLPEFAASAKYLGIEYELLDTPSRLAHVKAEQRPFVLCRLPSDEAARELLARCSCLRAVWELWICSDTYEKLHAQNREEQPYKQYSRPDVSWKAIMQGFNAAISDKRRLELIESFHYMNMIGPTRMHGADLTWGVIEEYVRSHDAGTAPPPQGDQDPRLVQLFFGRKIKDRSGRTPARDLIDDLSLKKRQYIGNTSMESEMSVIMANMALAGPSKFIYDPFAGTGSMLYACSMLGAFSFGSDIDGRMLRGRKEKGGESGVARSAKQYGLTGRILDTVTFDLTNAPWRSPFREGAGDGIFDAIVTDPPYGVRAGAKRLGKRDQHLQRDEPFIMHDGTAAHTLPDYLPPTKPYPLSHLTSDLLEYASALLRPSGRLVFWLPTMNEEGTETPIPEHAHFHLVAHSLQDFGKWGRRLITLEKKADAPNAPFPLQQASQGPARANEDPHEFRNRSLETVIGNVNATNRKLEEQISVGKEFGSIAELWGRFSSLMTQAGVPDPEKFHRSEDDEDQNYAK</sequence>
<comment type="subcellular location">
    <subcellularLocation>
        <location evidence="1">Cytoplasm</location>
    </subcellularLocation>
</comment>
<dbReference type="Pfam" id="PF08649">
    <property type="entry name" value="DASH_Dad1"/>
    <property type="match status" value="1"/>
</dbReference>
<dbReference type="EMBL" id="CP118375">
    <property type="protein sequence ID" value="WFD42802.1"/>
    <property type="molecule type" value="Genomic_DNA"/>
</dbReference>